<dbReference type="PROSITE" id="PS00560">
    <property type="entry name" value="CARBOXYPEPT_SER_HIS"/>
    <property type="match status" value="1"/>
</dbReference>
<dbReference type="STRING" id="504805.SAMN05421505_102228"/>
<sequence length="165" mass="18232">MSGMRFSFRSQRLPASVRTALATEPGERVLTHARSGEDGYVVATDQALFLPDGTRLPWHLVDKASWDEEGLTIVPTRGASHRVPAAEPGRLPEVVRERVMHSIVVSKYVTLEERGGGVRIVARRRPGTSELLWEFAFDPGMDPDDPGLRALAEQALEGMRRTMGV</sequence>
<dbReference type="AlphaFoldDB" id="A0A1G7SAG0"/>
<dbReference type="GO" id="GO:0004185">
    <property type="term" value="F:serine-type carboxypeptidase activity"/>
    <property type="evidence" value="ECO:0007669"/>
    <property type="project" value="InterPro"/>
</dbReference>
<evidence type="ECO:0000313" key="2">
    <source>
        <dbReference type="Proteomes" id="UP000198923"/>
    </source>
</evidence>
<organism evidence="1 2">
    <name type="scientific">Sinosporangium album</name>
    <dbReference type="NCBI Taxonomy" id="504805"/>
    <lineage>
        <taxon>Bacteria</taxon>
        <taxon>Bacillati</taxon>
        <taxon>Actinomycetota</taxon>
        <taxon>Actinomycetes</taxon>
        <taxon>Streptosporangiales</taxon>
        <taxon>Streptosporangiaceae</taxon>
        <taxon>Sinosporangium</taxon>
    </lineage>
</organism>
<dbReference type="Proteomes" id="UP000198923">
    <property type="component" value="Unassembled WGS sequence"/>
</dbReference>
<gene>
    <name evidence="1" type="ORF">SAMN05421505_102228</name>
</gene>
<reference evidence="1 2" key="1">
    <citation type="submission" date="2016-10" db="EMBL/GenBank/DDBJ databases">
        <authorList>
            <person name="de Groot N.N."/>
        </authorList>
    </citation>
    <scope>NUCLEOTIDE SEQUENCE [LARGE SCALE GENOMIC DNA]</scope>
    <source>
        <strain evidence="1 2">CPCC 201354</strain>
    </source>
</reference>
<dbReference type="InterPro" id="IPR033124">
    <property type="entry name" value="Ser_caboxypep_his_AS"/>
</dbReference>
<accession>A0A1G7SAG0</accession>
<name>A0A1G7SAG0_9ACTN</name>
<keyword evidence="2" id="KW-1185">Reference proteome</keyword>
<evidence type="ECO:0000313" key="1">
    <source>
        <dbReference type="EMBL" id="SDG19951.1"/>
    </source>
</evidence>
<protein>
    <submittedName>
        <fullName evidence="1">Uncharacterized protein</fullName>
    </submittedName>
</protein>
<dbReference type="EMBL" id="FNCN01000002">
    <property type="protein sequence ID" value="SDG19951.1"/>
    <property type="molecule type" value="Genomic_DNA"/>
</dbReference>
<proteinExistence type="predicted"/>